<protein>
    <recommendedName>
        <fullName evidence="5">GDP-mannose pyrophosphatase</fullName>
    </recommendedName>
    <alternativeName>
        <fullName evidence="7">GDP-mannose hydrolase</fullName>
    </alternativeName>
    <alternativeName>
        <fullName evidence="8">GDPMK</fullName>
    </alternativeName>
</protein>
<sequence length="194" mass="21546">MDGAEEGGIRILRREVLVKEHYRLERIFFEQPGKGGERQELRREVYYNGPGAAVLPLDPSRRTVLLVRQLRIPALVNGDGPKLIETCAGIVEEGDSPAETVRKEAEQEMGYRLHDIRQVFALYTSPGASAEKLYFFTARYGAEDRVGGGGGLEGEGESIEVLELPLDEAWRMVEAGEIIDAKTVLLLQHLRLAG</sequence>
<feature type="domain" description="Nudix hydrolase" evidence="11">
    <location>
        <begin position="47"/>
        <end position="186"/>
    </location>
</feature>
<dbReference type="InterPro" id="IPR004385">
    <property type="entry name" value="NDP_pyrophosphatase"/>
</dbReference>
<dbReference type="GO" id="GO:0005829">
    <property type="term" value="C:cytosol"/>
    <property type="evidence" value="ECO:0007669"/>
    <property type="project" value="TreeGrafter"/>
</dbReference>
<dbReference type="Proteomes" id="UP000580654">
    <property type="component" value="Unassembled WGS sequence"/>
</dbReference>
<evidence type="ECO:0000259" key="11">
    <source>
        <dbReference type="PROSITE" id="PS51462"/>
    </source>
</evidence>
<evidence type="ECO:0000256" key="2">
    <source>
        <dbReference type="ARBA" id="ARBA00001946"/>
    </source>
</evidence>
<feature type="binding site" evidence="9">
    <location>
        <position position="108"/>
    </location>
    <ligand>
        <name>Mg(2+)</name>
        <dbReference type="ChEBI" id="CHEBI:18420"/>
        <label>1</label>
    </ligand>
</feature>
<feature type="short sequence motif" description="Nudix box" evidence="10">
    <location>
        <begin position="89"/>
        <end position="111"/>
    </location>
</feature>
<comment type="similarity">
    <text evidence="3">Belongs to the Nudix hydrolase family. NudK subfamily.</text>
</comment>
<gene>
    <name evidence="12" type="ORF">FHS87_001034</name>
</gene>
<dbReference type="Pfam" id="PF00293">
    <property type="entry name" value="NUDIX"/>
    <property type="match status" value="1"/>
</dbReference>
<dbReference type="PANTHER" id="PTHR11839:SF18">
    <property type="entry name" value="NUDIX HYDROLASE DOMAIN-CONTAINING PROTEIN"/>
    <property type="match status" value="1"/>
</dbReference>
<dbReference type="InterPro" id="IPR000086">
    <property type="entry name" value="NUDIX_hydrolase_dom"/>
</dbReference>
<accession>A0A840XWZ0</accession>
<dbReference type="InterPro" id="IPR015797">
    <property type="entry name" value="NUDIX_hydrolase-like_dom_sf"/>
</dbReference>
<comment type="cofactor">
    <cofactor evidence="2 9">
        <name>Mg(2+)</name>
        <dbReference type="ChEBI" id="CHEBI:18420"/>
    </cofactor>
</comment>
<dbReference type="CDD" id="cd24157">
    <property type="entry name" value="NUDIX_GDPMK"/>
    <property type="match status" value="1"/>
</dbReference>
<evidence type="ECO:0000256" key="5">
    <source>
        <dbReference type="ARBA" id="ARBA00016377"/>
    </source>
</evidence>
<evidence type="ECO:0000256" key="8">
    <source>
        <dbReference type="ARBA" id="ARBA00032272"/>
    </source>
</evidence>
<keyword evidence="9" id="KW-0479">Metal-binding</keyword>
<comment type="caution">
    <text evidence="12">The sequence shown here is derived from an EMBL/GenBank/DDBJ whole genome shotgun (WGS) entry which is preliminary data.</text>
</comment>
<dbReference type="EMBL" id="JACIJD010000003">
    <property type="protein sequence ID" value="MBB5693015.1"/>
    <property type="molecule type" value="Genomic_DNA"/>
</dbReference>
<dbReference type="GO" id="GO:0019693">
    <property type="term" value="P:ribose phosphate metabolic process"/>
    <property type="evidence" value="ECO:0007669"/>
    <property type="project" value="TreeGrafter"/>
</dbReference>
<evidence type="ECO:0000256" key="1">
    <source>
        <dbReference type="ARBA" id="ARBA00000847"/>
    </source>
</evidence>
<keyword evidence="13" id="KW-1185">Reference proteome</keyword>
<feature type="binding site" evidence="9">
    <location>
        <position position="104"/>
    </location>
    <ligand>
        <name>Mg(2+)</name>
        <dbReference type="ChEBI" id="CHEBI:18420"/>
        <label>2</label>
    </ligand>
</feature>
<comment type="subunit">
    <text evidence="4">Homodimer.</text>
</comment>
<comment type="catalytic activity">
    <reaction evidence="1">
        <text>GDP-alpha-D-mannose + H2O = alpha-D-mannose 1-phosphate + GMP + 2 H(+)</text>
        <dbReference type="Rhea" id="RHEA:27978"/>
        <dbReference type="ChEBI" id="CHEBI:15377"/>
        <dbReference type="ChEBI" id="CHEBI:15378"/>
        <dbReference type="ChEBI" id="CHEBI:57527"/>
        <dbReference type="ChEBI" id="CHEBI:58115"/>
        <dbReference type="ChEBI" id="CHEBI:58409"/>
    </reaction>
</comment>
<evidence type="ECO:0000256" key="7">
    <source>
        <dbReference type="ARBA" id="ARBA00032162"/>
    </source>
</evidence>
<dbReference type="SUPFAM" id="SSF55811">
    <property type="entry name" value="Nudix"/>
    <property type="match status" value="1"/>
</dbReference>
<dbReference type="PANTHER" id="PTHR11839">
    <property type="entry name" value="UDP/ADP-SUGAR PYROPHOSPHATASE"/>
    <property type="match status" value="1"/>
</dbReference>
<evidence type="ECO:0000256" key="10">
    <source>
        <dbReference type="PIRSR" id="PIRSR604385-3"/>
    </source>
</evidence>
<feature type="binding site" evidence="9">
    <location>
        <position position="88"/>
    </location>
    <ligand>
        <name>Mg(2+)</name>
        <dbReference type="ChEBI" id="CHEBI:18420"/>
        <label>1</label>
    </ligand>
</feature>
<reference evidence="12 13" key="1">
    <citation type="submission" date="2020-08" db="EMBL/GenBank/DDBJ databases">
        <title>Genomic Encyclopedia of Type Strains, Phase IV (KMG-IV): sequencing the most valuable type-strain genomes for metagenomic binning, comparative biology and taxonomic classification.</title>
        <authorList>
            <person name="Goeker M."/>
        </authorList>
    </citation>
    <scope>NUCLEOTIDE SEQUENCE [LARGE SCALE GENOMIC DNA]</scope>
    <source>
        <strain evidence="12 13">DSM 25622</strain>
    </source>
</reference>
<keyword evidence="6" id="KW-0378">Hydrolase</keyword>
<evidence type="ECO:0000313" key="13">
    <source>
        <dbReference type="Proteomes" id="UP000580654"/>
    </source>
</evidence>
<dbReference type="GO" id="GO:0046872">
    <property type="term" value="F:metal ion binding"/>
    <property type="evidence" value="ECO:0007669"/>
    <property type="project" value="UniProtKB-KW"/>
</dbReference>
<dbReference type="AlphaFoldDB" id="A0A840XWZ0"/>
<dbReference type="NCBIfam" id="TIGR00052">
    <property type="entry name" value="nudix-type nucleoside diphosphatase, YffH/AdpP family"/>
    <property type="match status" value="1"/>
</dbReference>
<evidence type="ECO:0000256" key="9">
    <source>
        <dbReference type="PIRSR" id="PIRSR604385-2"/>
    </source>
</evidence>
<dbReference type="GO" id="GO:0006753">
    <property type="term" value="P:nucleoside phosphate metabolic process"/>
    <property type="evidence" value="ECO:0007669"/>
    <property type="project" value="TreeGrafter"/>
</dbReference>
<evidence type="ECO:0000256" key="6">
    <source>
        <dbReference type="ARBA" id="ARBA00022801"/>
    </source>
</evidence>
<name>A0A840XWZ0_9PROT</name>
<proteinExistence type="inferred from homology"/>
<organism evidence="12 13">
    <name type="scientific">Muricoccus pecuniae</name>
    <dbReference type="NCBI Taxonomy" id="693023"/>
    <lineage>
        <taxon>Bacteria</taxon>
        <taxon>Pseudomonadati</taxon>
        <taxon>Pseudomonadota</taxon>
        <taxon>Alphaproteobacteria</taxon>
        <taxon>Acetobacterales</taxon>
        <taxon>Roseomonadaceae</taxon>
        <taxon>Muricoccus</taxon>
    </lineage>
</organism>
<dbReference type="Gene3D" id="3.90.79.10">
    <property type="entry name" value="Nucleoside Triphosphate Pyrophosphohydrolase"/>
    <property type="match status" value="1"/>
</dbReference>
<evidence type="ECO:0000256" key="3">
    <source>
        <dbReference type="ARBA" id="ARBA00007275"/>
    </source>
</evidence>
<dbReference type="GO" id="GO:0016818">
    <property type="term" value="F:hydrolase activity, acting on acid anhydrides, in phosphorus-containing anhydrides"/>
    <property type="evidence" value="ECO:0007669"/>
    <property type="project" value="InterPro"/>
</dbReference>
<dbReference type="PROSITE" id="PS51462">
    <property type="entry name" value="NUDIX"/>
    <property type="match status" value="1"/>
</dbReference>
<evidence type="ECO:0000256" key="4">
    <source>
        <dbReference type="ARBA" id="ARBA00011738"/>
    </source>
</evidence>
<keyword evidence="9" id="KW-0460">Magnesium</keyword>
<dbReference type="RefSeq" id="WP_184514562.1">
    <property type="nucleotide sequence ID" value="NZ_JACIJD010000003.1"/>
</dbReference>
<feature type="binding site" evidence="9">
    <location>
        <position position="157"/>
    </location>
    <ligand>
        <name>Mg(2+)</name>
        <dbReference type="ChEBI" id="CHEBI:18420"/>
        <label>1</label>
    </ligand>
</feature>
<evidence type="ECO:0000313" key="12">
    <source>
        <dbReference type="EMBL" id="MBB5693015.1"/>
    </source>
</evidence>